<dbReference type="PANTHER" id="PTHR43090">
    <property type="entry name" value="1-(5-PHOSPHORIBOSYL)-5-[(5-PHOSPHORIBOSYLAMINO)METHYLIDENEAMINO] IMIDAZOLE-4-CARBOXAMIDE ISOMERASE"/>
    <property type="match status" value="1"/>
</dbReference>
<protein>
    <recommendedName>
        <fullName evidence="6 12">1-(5-phosphoribosyl)-5-[(5-phosphoribosylamino)methylideneamino] imidazole-4-carboxamide isomerase</fullName>
        <ecNumber evidence="5 12">5.3.1.16</ecNumber>
    </recommendedName>
    <alternativeName>
        <fullName evidence="11 12">Phosphoribosylformimino-5-aminoimidazole carboxamide ribotide isomerase</fullName>
    </alternativeName>
</protein>
<evidence type="ECO:0000256" key="7">
    <source>
        <dbReference type="ARBA" id="ARBA00022490"/>
    </source>
</evidence>
<dbReference type="AlphaFoldDB" id="A0A6V7R1I5"/>
<dbReference type="InterPro" id="IPR006062">
    <property type="entry name" value="His_biosynth"/>
</dbReference>
<dbReference type="GO" id="GO:0000105">
    <property type="term" value="P:L-histidine biosynthetic process"/>
    <property type="evidence" value="ECO:0007669"/>
    <property type="project" value="UniProtKB-UniRule"/>
</dbReference>
<dbReference type="SUPFAM" id="SSF51366">
    <property type="entry name" value="Ribulose-phoshate binding barrel"/>
    <property type="match status" value="1"/>
</dbReference>
<evidence type="ECO:0000256" key="6">
    <source>
        <dbReference type="ARBA" id="ARBA00018464"/>
    </source>
</evidence>
<dbReference type="Pfam" id="PF00977">
    <property type="entry name" value="His_biosynth"/>
    <property type="match status" value="1"/>
</dbReference>
<evidence type="ECO:0000256" key="5">
    <source>
        <dbReference type="ARBA" id="ARBA00012550"/>
    </source>
</evidence>
<dbReference type="UniPathway" id="UPA00031">
    <property type="reaction ID" value="UER00009"/>
</dbReference>
<accession>A0A6V7R1I5</accession>
<dbReference type="InterPro" id="IPR023016">
    <property type="entry name" value="HisA/PriA"/>
</dbReference>
<organism evidence="15 16">
    <name type="scientific">Jeotgalicoccus meleagridis</name>
    <dbReference type="NCBI Taxonomy" id="2759181"/>
    <lineage>
        <taxon>Bacteria</taxon>
        <taxon>Bacillati</taxon>
        <taxon>Bacillota</taxon>
        <taxon>Bacilli</taxon>
        <taxon>Bacillales</taxon>
        <taxon>Staphylococcaceae</taxon>
        <taxon>Jeotgalicoccus</taxon>
    </lineage>
</organism>
<name>A0A6V7R1I5_9STAP</name>
<evidence type="ECO:0000256" key="11">
    <source>
        <dbReference type="ARBA" id="ARBA00030547"/>
    </source>
</evidence>
<dbReference type="PANTHER" id="PTHR43090:SF2">
    <property type="entry name" value="1-(5-PHOSPHORIBOSYL)-5-[(5-PHOSPHORIBOSYLAMINO)METHYLIDENEAMINO] IMIDAZOLE-4-CARBOXAMIDE ISOMERASE"/>
    <property type="match status" value="1"/>
</dbReference>
<evidence type="ECO:0000256" key="9">
    <source>
        <dbReference type="ARBA" id="ARBA00023102"/>
    </source>
</evidence>
<evidence type="ECO:0000256" key="13">
    <source>
        <dbReference type="RuleBase" id="RU003657"/>
    </source>
</evidence>
<evidence type="ECO:0000256" key="10">
    <source>
        <dbReference type="ARBA" id="ARBA00023235"/>
    </source>
</evidence>
<dbReference type="Gene3D" id="3.20.20.70">
    <property type="entry name" value="Aldolase class I"/>
    <property type="match status" value="1"/>
</dbReference>
<comment type="catalytic activity">
    <reaction evidence="1 12 14">
        <text>1-(5-phospho-beta-D-ribosyl)-5-[(5-phospho-beta-D-ribosylamino)methylideneamino]imidazole-4-carboxamide = 5-[(5-phospho-1-deoxy-D-ribulos-1-ylimino)methylamino]-1-(5-phospho-beta-D-ribosyl)imidazole-4-carboxamide</text>
        <dbReference type="Rhea" id="RHEA:15469"/>
        <dbReference type="ChEBI" id="CHEBI:58435"/>
        <dbReference type="ChEBI" id="CHEBI:58525"/>
        <dbReference type="EC" id="5.3.1.16"/>
    </reaction>
</comment>
<proteinExistence type="inferred from homology"/>
<dbReference type="GO" id="GO:0005737">
    <property type="term" value="C:cytoplasm"/>
    <property type="evidence" value="ECO:0007669"/>
    <property type="project" value="UniProtKB-SubCell"/>
</dbReference>
<dbReference type="EC" id="5.3.1.16" evidence="5 12"/>
<evidence type="ECO:0000256" key="14">
    <source>
        <dbReference type="RuleBase" id="RU003658"/>
    </source>
</evidence>
<dbReference type="RefSeq" id="WP_185124727.1">
    <property type="nucleotide sequence ID" value="NZ_CAJEWD010000003.1"/>
</dbReference>
<keyword evidence="7 12" id="KW-0963">Cytoplasm</keyword>
<dbReference type="FunFam" id="3.20.20.70:FF:000009">
    <property type="entry name" value="1-(5-phosphoribosyl)-5-[(5-phosphoribosylamino)methylideneamino] imidazole-4-carboxamide isomerase"/>
    <property type="match status" value="1"/>
</dbReference>
<dbReference type="NCBIfam" id="TIGR00007">
    <property type="entry name" value="1-(5-phosphoribosyl)-5-[(5-phosphoribosylamino)methylideneamino]imidazole-4-carboxamide isomerase"/>
    <property type="match status" value="1"/>
</dbReference>
<dbReference type="CDD" id="cd04732">
    <property type="entry name" value="HisA"/>
    <property type="match status" value="1"/>
</dbReference>
<evidence type="ECO:0000313" key="16">
    <source>
        <dbReference type="Proteomes" id="UP000589351"/>
    </source>
</evidence>
<sequence length="233" mass="26192">MNIVPAIDLIDGQNVRLSQGDYDKKTQMVRTPEEALKFYQSFESVTRIHVVDLMGALHQEVREENLIKNLRKISSLPLEIGGGLRSLEAIETYRDMGVEYFILGTRAIIDLPWLKDTVNKFPGKIFVGLDAKDNDIYVNGWTENTGIVIDEYLKEIEDLNLAGIIYTDINKDGMGQGPNFENTARINKLTRHKVVASGGVRNKADLDRLESLGIEEAIVGKASHTEAFWEGIR</sequence>
<dbReference type="InterPro" id="IPR006063">
    <property type="entry name" value="HisA_bact_arch"/>
</dbReference>
<feature type="active site" description="Proton acceptor" evidence="12">
    <location>
        <position position="8"/>
    </location>
</feature>
<dbReference type="GO" id="GO:0000162">
    <property type="term" value="P:L-tryptophan biosynthetic process"/>
    <property type="evidence" value="ECO:0007669"/>
    <property type="project" value="TreeGrafter"/>
</dbReference>
<comment type="pathway">
    <text evidence="3 12 14">Amino-acid biosynthesis; L-histidine biosynthesis; L-histidine from 5-phospho-alpha-D-ribose 1-diphosphate: step 4/9.</text>
</comment>
<evidence type="ECO:0000313" key="15">
    <source>
        <dbReference type="EMBL" id="CAD2071197.1"/>
    </source>
</evidence>
<dbReference type="InterPro" id="IPR011060">
    <property type="entry name" value="RibuloseP-bd_barrel"/>
</dbReference>
<keyword evidence="16" id="KW-1185">Reference proteome</keyword>
<evidence type="ECO:0000256" key="2">
    <source>
        <dbReference type="ARBA" id="ARBA00004496"/>
    </source>
</evidence>
<dbReference type="InterPro" id="IPR044524">
    <property type="entry name" value="Isoase_HisA-like"/>
</dbReference>
<comment type="similarity">
    <text evidence="4 12 13">Belongs to the HisA/HisF family.</text>
</comment>
<keyword evidence="9 12" id="KW-0368">Histidine biosynthesis</keyword>
<evidence type="ECO:0000256" key="3">
    <source>
        <dbReference type="ARBA" id="ARBA00005133"/>
    </source>
</evidence>
<evidence type="ECO:0000256" key="4">
    <source>
        <dbReference type="ARBA" id="ARBA00009667"/>
    </source>
</evidence>
<evidence type="ECO:0000256" key="1">
    <source>
        <dbReference type="ARBA" id="ARBA00000901"/>
    </source>
</evidence>
<keyword evidence="8 12" id="KW-0028">Amino-acid biosynthesis</keyword>
<reference evidence="15 16" key="1">
    <citation type="submission" date="2020-07" db="EMBL/GenBank/DDBJ databases">
        <authorList>
            <person name="Criscuolo A."/>
        </authorList>
    </citation>
    <scope>NUCLEOTIDE SEQUENCE [LARGE SCALE GENOMIC DNA]</scope>
    <source>
        <strain evidence="15">CIP111649</strain>
    </source>
</reference>
<feature type="active site" description="Proton donor" evidence="12">
    <location>
        <position position="130"/>
    </location>
</feature>
<dbReference type="GO" id="GO:0003949">
    <property type="term" value="F:1-(5-phosphoribosyl)-5-[(5-phosphoribosylamino)methylideneamino]imidazole-4-carboxamide isomerase activity"/>
    <property type="evidence" value="ECO:0007669"/>
    <property type="project" value="UniProtKB-UniRule"/>
</dbReference>
<evidence type="ECO:0000256" key="8">
    <source>
        <dbReference type="ARBA" id="ARBA00022605"/>
    </source>
</evidence>
<keyword evidence="10 12" id="KW-0413">Isomerase</keyword>
<dbReference type="InterPro" id="IPR013785">
    <property type="entry name" value="Aldolase_TIM"/>
</dbReference>
<comment type="subcellular location">
    <subcellularLocation>
        <location evidence="2 12 14">Cytoplasm</location>
    </subcellularLocation>
</comment>
<dbReference type="EMBL" id="CAJEWD010000003">
    <property type="protein sequence ID" value="CAD2071197.1"/>
    <property type="molecule type" value="Genomic_DNA"/>
</dbReference>
<comment type="caution">
    <text evidence="15">The sequence shown here is derived from an EMBL/GenBank/DDBJ whole genome shotgun (WGS) entry which is preliminary data.</text>
</comment>
<gene>
    <name evidence="12 15" type="primary">hisA</name>
    <name evidence="15" type="ORF">JEODO184_00161</name>
</gene>
<evidence type="ECO:0000256" key="12">
    <source>
        <dbReference type="HAMAP-Rule" id="MF_01014"/>
    </source>
</evidence>
<dbReference type="Proteomes" id="UP000589351">
    <property type="component" value="Unassembled WGS sequence"/>
</dbReference>
<dbReference type="HAMAP" id="MF_01014">
    <property type="entry name" value="HisA"/>
    <property type="match status" value="1"/>
</dbReference>